<dbReference type="AlphaFoldDB" id="A0AAD7N768"/>
<accession>A0AAD7N768</accession>
<dbReference type="Proteomes" id="UP001215598">
    <property type="component" value="Unassembled WGS sequence"/>
</dbReference>
<protein>
    <submittedName>
        <fullName evidence="1">Uncharacterized protein</fullName>
    </submittedName>
</protein>
<comment type="caution">
    <text evidence="1">The sequence shown here is derived from an EMBL/GenBank/DDBJ whole genome shotgun (WGS) entry which is preliminary data.</text>
</comment>
<gene>
    <name evidence="1" type="ORF">B0H16DRAFT_1552460</name>
</gene>
<evidence type="ECO:0000313" key="2">
    <source>
        <dbReference type="Proteomes" id="UP001215598"/>
    </source>
</evidence>
<name>A0AAD7N768_9AGAR</name>
<dbReference type="EMBL" id="JARKIB010000072">
    <property type="protein sequence ID" value="KAJ7748565.1"/>
    <property type="molecule type" value="Genomic_DNA"/>
</dbReference>
<evidence type="ECO:0000313" key="1">
    <source>
        <dbReference type="EMBL" id="KAJ7748565.1"/>
    </source>
</evidence>
<keyword evidence="2" id="KW-1185">Reference proteome</keyword>
<sequence>MHMDSQLELWTLGRRSLLEVNADLDIRAPTDSLSPITRRQRPAMGFLPSLVLSLVVSGQFSSGVAQVLCPPTDKQLAELNVTAPKSFIDVFVTCTYAAEAAEDAAKPCYYFPNRTFFNGSTVSCPELIGNFGFLYLSFDGSPSNPPDGDALLSTQNGTDPGVFTQDCYYRNNDQVPCSYSQSDGSRRPGVSSNCPITINSARLNSTGFNCQSNGTRQTPIRASVTHEYNLACT</sequence>
<feature type="non-terminal residue" evidence="1">
    <location>
        <position position="233"/>
    </location>
</feature>
<proteinExistence type="predicted"/>
<reference evidence="1" key="1">
    <citation type="submission" date="2023-03" db="EMBL/GenBank/DDBJ databases">
        <title>Massive genome expansion in bonnet fungi (Mycena s.s.) driven by repeated elements and novel gene families across ecological guilds.</title>
        <authorList>
            <consortium name="Lawrence Berkeley National Laboratory"/>
            <person name="Harder C.B."/>
            <person name="Miyauchi S."/>
            <person name="Viragh M."/>
            <person name="Kuo A."/>
            <person name="Thoen E."/>
            <person name="Andreopoulos B."/>
            <person name="Lu D."/>
            <person name="Skrede I."/>
            <person name="Drula E."/>
            <person name="Henrissat B."/>
            <person name="Morin E."/>
            <person name="Kohler A."/>
            <person name="Barry K."/>
            <person name="LaButti K."/>
            <person name="Morin E."/>
            <person name="Salamov A."/>
            <person name="Lipzen A."/>
            <person name="Mereny Z."/>
            <person name="Hegedus B."/>
            <person name="Baldrian P."/>
            <person name="Stursova M."/>
            <person name="Weitz H."/>
            <person name="Taylor A."/>
            <person name="Grigoriev I.V."/>
            <person name="Nagy L.G."/>
            <person name="Martin F."/>
            <person name="Kauserud H."/>
        </authorList>
    </citation>
    <scope>NUCLEOTIDE SEQUENCE</scope>
    <source>
        <strain evidence="1">CBHHK182m</strain>
    </source>
</reference>
<organism evidence="1 2">
    <name type="scientific">Mycena metata</name>
    <dbReference type="NCBI Taxonomy" id="1033252"/>
    <lineage>
        <taxon>Eukaryota</taxon>
        <taxon>Fungi</taxon>
        <taxon>Dikarya</taxon>
        <taxon>Basidiomycota</taxon>
        <taxon>Agaricomycotina</taxon>
        <taxon>Agaricomycetes</taxon>
        <taxon>Agaricomycetidae</taxon>
        <taxon>Agaricales</taxon>
        <taxon>Marasmiineae</taxon>
        <taxon>Mycenaceae</taxon>
        <taxon>Mycena</taxon>
    </lineage>
</organism>